<evidence type="ECO:0000313" key="2">
    <source>
        <dbReference type="Proteomes" id="UP000467379"/>
    </source>
</evidence>
<dbReference type="RefSeq" id="WP_264007134.1">
    <property type="nucleotide sequence ID" value="NZ_AP022607.1"/>
</dbReference>
<accession>A0ABM7KUX7</accession>
<dbReference type="Proteomes" id="UP000467379">
    <property type="component" value="Plasmid pJCM12687"/>
</dbReference>
<geneLocation type="plasmid" evidence="1 2">
    <name>pJCM12687</name>
</geneLocation>
<reference evidence="1 2" key="1">
    <citation type="journal article" date="2019" name="Emerg. Microbes Infect.">
        <title>Comprehensive subspecies identification of 175 nontuberculous mycobacteria species based on 7547 genomic profiles.</title>
        <authorList>
            <person name="Matsumoto Y."/>
            <person name="Kinjo T."/>
            <person name="Motooka D."/>
            <person name="Nabeya D."/>
            <person name="Jung N."/>
            <person name="Uechi K."/>
            <person name="Horii T."/>
            <person name="Iida T."/>
            <person name="Fujita J."/>
            <person name="Nakamura S."/>
        </authorList>
    </citation>
    <scope>NUCLEOTIDE SEQUENCE [LARGE SCALE GENOMIC DNA]</scope>
    <source>
        <strain evidence="1 2">JCM 12687</strain>
        <plasmid evidence="1">pJCM12687</plasmid>
    </source>
</reference>
<keyword evidence="1" id="KW-0614">Plasmid</keyword>
<organism evidence="1 2">
    <name type="scientific">Mycobacterium branderi</name>
    <dbReference type="NCBI Taxonomy" id="43348"/>
    <lineage>
        <taxon>Bacteria</taxon>
        <taxon>Bacillati</taxon>
        <taxon>Actinomycetota</taxon>
        <taxon>Actinomycetes</taxon>
        <taxon>Mycobacteriales</taxon>
        <taxon>Mycobacteriaceae</taxon>
        <taxon>Mycobacterium</taxon>
    </lineage>
</organism>
<name>A0ABM7KUX7_9MYCO</name>
<keyword evidence="2" id="KW-1185">Reference proteome</keyword>
<gene>
    <name evidence="1" type="ORF">MBRA_52250</name>
</gene>
<proteinExistence type="predicted"/>
<dbReference type="EMBL" id="AP022607">
    <property type="protein sequence ID" value="BBZ15030.1"/>
    <property type="molecule type" value="Genomic_DNA"/>
</dbReference>
<sequence>MYVYAFAYDDRSQLYLQDTGGDENWRLYVLDLKSGKSRAVTPP</sequence>
<evidence type="ECO:0000313" key="1">
    <source>
        <dbReference type="EMBL" id="BBZ15030.1"/>
    </source>
</evidence>
<protein>
    <submittedName>
        <fullName evidence="1">Uncharacterized protein</fullName>
    </submittedName>
</protein>